<evidence type="ECO:0000256" key="6">
    <source>
        <dbReference type="ARBA" id="ARBA00022679"/>
    </source>
</evidence>
<dbReference type="PANTHER" id="PTHR32523:SF8">
    <property type="entry name" value="DOLICHOL KINASE"/>
    <property type="match status" value="1"/>
</dbReference>
<keyword evidence="5" id="KW-0934">Plastid</keyword>
<comment type="subcellular location">
    <subcellularLocation>
        <location evidence="1">Membrane</location>
        <topology evidence="1">Multi-pass membrane protein</topology>
    </subcellularLocation>
    <subcellularLocation>
        <location evidence="2">Plastid</location>
        <location evidence="2">Chloroplast</location>
    </subcellularLocation>
</comment>
<comment type="similarity">
    <text evidence="3">Belongs to the polyprenol kinase family.</text>
</comment>
<evidence type="ECO:0000256" key="3">
    <source>
        <dbReference type="ARBA" id="ARBA00010794"/>
    </source>
</evidence>
<evidence type="ECO:0000313" key="20">
    <source>
        <dbReference type="EMBL" id="TEB21224.1"/>
    </source>
</evidence>
<keyword evidence="10" id="KW-0418">Kinase</keyword>
<evidence type="ECO:0000256" key="12">
    <source>
        <dbReference type="ARBA" id="ARBA00022946"/>
    </source>
</evidence>
<evidence type="ECO:0000256" key="15">
    <source>
        <dbReference type="ARBA" id="ARBA00024015"/>
    </source>
</evidence>
<comment type="catalytic activity">
    <reaction evidence="17">
        <text>phytol + CTP = phytyl phosphate + CDP + H(+)</text>
        <dbReference type="Rhea" id="RHEA:38055"/>
        <dbReference type="ChEBI" id="CHEBI:15378"/>
        <dbReference type="ChEBI" id="CHEBI:17327"/>
        <dbReference type="ChEBI" id="CHEBI:37563"/>
        <dbReference type="ChEBI" id="CHEBI:58069"/>
        <dbReference type="ChEBI" id="CHEBI:75483"/>
        <dbReference type="EC" id="2.7.1.182"/>
    </reaction>
</comment>
<keyword evidence="21" id="KW-1185">Reference proteome</keyword>
<dbReference type="OrthoDB" id="3106867at2759"/>
<reference evidence="20 21" key="1">
    <citation type="journal article" date="2019" name="Nat. Ecol. Evol.">
        <title>Megaphylogeny resolves global patterns of mushroom evolution.</title>
        <authorList>
            <person name="Varga T."/>
            <person name="Krizsan K."/>
            <person name="Foldi C."/>
            <person name="Dima B."/>
            <person name="Sanchez-Garcia M."/>
            <person name="Sanchez-Ramirez S."/>
            <person name="Szollosi G.J."/>
            <person name="Szarkandi J.G."/>
            <person name="Papp V."/>
            <person name="Albert L."/>
            <person name="Andreopoulos W."/>
            <person name="Angelini C."/>
            <person name="Antonin V."/>
            <person name="Barry K.W."/>
            <person name="Bougher N.L."/>
            <person name="Buchanan P."/>
            <person name="Buyck B."/>
            <person name="Bense V."/>
            <person name="Catcheside P."/>
            <person name="Chovatia M."/>
            <person name="Cooper J."/>
            <person name="Damon W."/>
            <person name="Desjardin D."/>
            <person name="Finy P."/>
            <person name="Geml J."/>
            <person name="Haridas S."/>
            <person name="Hughes K."/>
            <person name="Justo A."/>
            <person name="Karasinski D."/>
            <person name="Kautmanova I."/>
            <person name="Kiss B."/>
            <person name="Kocsube S."/>
            <person name="Kotiranta H."/>
            <person name="LaButti K.M."/>
            <person name="Lechner B.E."/>
            <person name="Liimatainen K."/>
            <person name="Lipzen A."/>
            <person name="Lukacs Z."/>
            <person name="Mihaltcheva S."/>
            <person name="Morgado L.N."/>
            <person name="Niskanen T."/>
            <person name="Noordeloos M.E."/>
            <person name="Ohm R.A."/>
            <person name="Ortiz-Santana B."/>
            <person name="Ovrebo C."/>
            <person name="Racz N."/>
            <person name="Riley R."/>
            <person name="Savchenko A."/>
            <person name="Shiryaev A."/>
            <person name="Soop K."/>
            <person name="Spirin V."/>
            <person name="Szebenyi C."/>
            <person name="Tomsovsky M."/>
            <person name="Tulloss R.E."/>
            <person name="Uehling J."/>
            <person name="Grigoriev I.V."/>
            <person name="Vagvolgyi C."/>
            <person name="Papp T."/>
            <person name="Martin F.M."/>
            <person name="Miettinen O."/>
            <person name="Hibbett D.S."/>
            <person name="Nagy L.G."/>
        </authorList>
    </citation>
    <scope>NUCLEOTIDE SEQUENCE [LARGE SCALE GENOMIC DNA]</scope>
    <source>
        <strain evidence="20 21">FP101781</strain>
    </source>
</reference>
<evidence type="ECO:0000259" key="19">
    <source>
        <dbReference type="PROSITE" id="PS50865"/>
    </source>
</evidence>
<comment type="pathway">
    <text evidence="15">Cofactor biosynthesis; tocopherol biosynthesis.</text>
</comment>
<organism evidence="20 21">
    <name type="scientific">Coprinellus micaceus</name>
    <name type="common">Glistening ink-cap mushroom</name>
    <name type="synonym">Coprinus micaceus</name>
    <dbReference type="NCBI Taxonomy" id="71717"/>
    <lineage>
        <taxon>Eukaryota</taxon>
        <taxon>Fungi</taxon>
        <taxon>Dikarya</taxon>
        <taxon>Basidiomycota</taxon>
        <taxon>Agaricomycotina</taxon>
        <taxon>Agaricomycetes</taxon>
        <taxon>Agaricomycetidae</taxon>
        <taxon>Agaricales</taxon>
        <taxon>Agaricineae</taxon>
        <taxon>Psathyrellaceae</taxon>
        <taxon>Coprinellus</taxon>
    </lineage>
</organism>
<evidence type="ECO:0000256" key="13">
    <source>
        <dbReference type="ARBA" id="ARBA00022989"/>
    </source>
</evidence>
<dbReference type="InterPro" id="IPR002893">
    <property type="entry name" value="Znf_MYND"/>
</dbReference>
<proteinExistence type="inferred from homology"/>
<keyword evidence="13" id="KW-1133">Transmembrane helix</keyword>
<keyword evidence="6" id="KW-0808">Transferase</keyword>
<evidence type="ECO:0000256" key="7">
    <source>
        <dbReference type="ARBA" id="ARBA00022692"/>
    </source>
</evidence>
<name>A0A4Y7SI09_COPMI</name>
<keyword evidence="11" id="KW-0862">Zinc</keyword>
<dbReference type="Gene3D" id="6.10.140.2220">
    <property type="match status" value="1"/>
</dbReference>
<evidence type="ECO:0000256" key="17">
    <source>
        <dbReference type="ARBA" id="ARBA00048889"/>
    </source>
</evidence>
<comment type="caution">
    <text evidence="20">The sequence shown here is derived from an EMBL/GenBank/DDBJ whole genome shotgun (WGS) entry which is preliminary data.</text>
</comment>
<evidence type="ECO:0000256" key="16">
    <source>
        <dbReference type="ARBA" id="ARBA00039024"/>
    </source>
</evidence>
<keyword evidence="7" id="KW-0812">Transmembrane</keyword>
<keyword evidence="4" id="KW-0150">Chloroplast</keyword>
<evidence type="ECO:0000313" key="21">
    <source>
        <dbReference type="Proteomes" id="UP000298030"/>
    </source>
</evidence>
<dbReference type="Proteomes" id="UP000298030">
    <property type="component" value="Unassembled WGS sequence"/>
</dbReference>
<evidence type="ECO:0000256" key="8">
    <source>
        <dbReference type="ARBA" id="ARBA00022723"/>
    </source>
</evidence>
<dbReference type="InterPro" id="IPR039606">
    <property type="entry name" value="Phytol/farnesol_kinase"/>
</dbReference>
<evidence type="ECO:0000256" key="18">
    <source>
        <dbReference type="PROSITE-ProRule" id="PRU00134"/>
    </source>
</evidence>
<dbReference type="GO" id="GO:0016020">
    <property type="term" value="C:membrane"/>
    <property type="evidence" value="ECO:0007669"/>
    <property type="project" value="UniProtKB-SubCell"/>
</dbReference>
<accession>A0A4Y7SI09</accession>
<dbReference type="GO" id="GO:0010276">
    <property type="term" value="F:phytol kinase activity"/>
    <property type="evidence" value="ECO:0007669"/>
    <property type="project" value="UniProtKB-EC"/>
</dbReference>
<sequence>MVIHMSGRLPEQRKRMWAMYIAMSKLLFDIVDLHPNISKAYVRSDDFHKHMLYLWTTSDNVTKNAFFIDWDHPENDGVTQLTLRVVEDLGGRRGLLRQSNNFTQKAKTYGPPCPPEIRFPEGLRRMATGLVHRAIKMREAIEDPAKFMRGMVTYIGRLMQIVERLCEADDDELYAHLLEANYLTELALALHSSIIALGTSPSQEYLDIVLDGCAALTRIVGRQETAVSRNWRYIVEGKIIPSLAHVAVCIPPVPSFDTQRRILNSTFNFLSTATLYPRVLDSLLATPGLIDTHEVSQDLRRSSTAAIWDPFWDTLQFRLKVYWQLKKQPSLGLCDNPQCSQNVREMTRACAGCSAVVYCSGKCQYLDWIRLHRKECRFMRDHHRKERSTKTWYSHRTRAFHTKLLEASSPAVPSLTQSYQPAKAPVPVLDFCHKPPDGGPKSSSTNSPVVTYDMKDGTTDHWMRRPGTDFTQKYLTPRLRALGRQVAPGVQEGEYKTVEGRFPLADGVVVNTLVVLMKEKEGYEATYSIPRHGNLKGY</sequence>
<gene>
    <name evidence="20" type="ORF">FA13DRAFT_142625</name>
</gene>
<evidence type="ECO:0000256" key="11">
    <source>
        <dbReference type="ARBA" id="ARBA00022833"/>
    </source>
</evidence>
<dbReference type="EMBL" id="QPFP01000117">
    <property type="protein sequence ID" value="TEB21224.1"/>
    <property type="molecule type" value="Genomic_DNA"/>
</dbReference>
<keyword evidence="9 18" id="KW-0863">Zinc-finger</keyword>
<evidence type="ECO:0000256" key="5">
    <source>
        <dbReference type="ARBA" id="ARBA00022640"/>
    </source>
</evidence>
<dbReference type="AlphaFoldDB" id="A0A4Y7SI09"/>
<dbReference type="EC" id="2.7.1.182" evidence="16"/>
<keyword evidence="12" id="KW-0809">Transit peptide</keyword>
<dbReference type="PANTHER" id="PTHR32523">
    <property type="entry name" value="PHYTOL KINASE 1, CHLOROPLASTIC"/>
    <property type="match status" value="1"/>
</dbReference>
<feature type="domain" description="MYND-type" evidence="19">
    <location>
        <begin position="336"/>
        <end position="376"/>
    </location>
</feature>
<dbReference type="PROSITE" id="PS50865">
    <property type="entry name" value="ZF_MYND_2"/>
    <property type="match status" value="1"/>
</dbReference>
<dbReference type="SUPFAM" id="SSF144232">
    <property type="entry name" value="HIT/MYND zinc finger-like"/>
    <property type="match status" value="1"/>
</dbReference>
<evidence type="ECO:0000256" key="4">
    <source>
        <dbReference type="ARBA" id="ARBA00022528"/>
    </source>
</evidence>
<evidence type="ECO:0000256" key="9">
    <source>
        <dbReference type="ARBA" id="ARBA00022771"/>
    </source>
</evidence>
<evidence type="ECO:0000256" key="14">
    <source>
        <dbReference type="ARBA" id="ARBA00023136"/>
    </source>
</evidence>
<dbReference type="GO" id="GO:0008270">
    <property type="term" value="F:zinc ion binding"/>
    <property type="evidence" value="ECO:0007669"/>
    <property type="project" value="UniProtKB-KW"/>
</dbReference>
<protein>
    <recommendedName>
        <fullName evidence="16">phytol kinase</fullName>
        <ecNumber evidence="16">2.7.1.182</ecNumber>
    </recommendedName>
</protein>
<keyword evidence="8" id="KW-0479">Metal-binding</keyword>
<dbReference type="Pfam" id="PF01753">
    <property type="entry name" value="zf-MYND"/>
    <property type="match status" value="1"/>
</dbReference>
<evidence type="ECO:0000256" key="10">
    <source>
        <dbReference type="ARBA" id="ARBA00022777"/>
    </source>
</evidence>
<evidence type="ECO:0000256" key="2">
    <source>
        <dbReference type="ARBA" id="ARBA00004229"/>
    </source>
</evidence>
<keyword evidence="14" id="KW-0472">Membrane</keyword>
<evidence type="ECO:0000256" key="1">
    <source>
        <dbReference type="ARBA" id="ARBA00004141"/>
    </source>
</evidence>